<dbReference type="EMBL" id="LHYF01000040">
    <property type="protein sequence ID" value="KXB06373.1"/>
    <property type="molecule type" value="Genomic_DNA"/>
</dbReference>
<accession>A0A133VIV5</accession>
<keyword evidence="2" id="KW-1185">Reference proteome</keyword>
<dbReference type="Proteomes" id="UP000070404">
    <property type="component" value="Unassembled WGS sequence"/>
</dbReference>
<reference evidence="1 2" key="1">
    <citation type="journal article" date="2016" name="Sci. Rep.">
        <title>Metabolic traits of an uncultured archaeal lineage -MSBL1- from brine pools of the Red Sea.</title>
        <authorList>
            <person name="Mwirichia R."/>
            <person name="Alam I."/>
            <person name="Rashid M."/>
            <person name="Vinu M."/>
            <person name="Ba-Alawi W."/>
            <person name="Anthony Kamau A."/>
            <person name="Kamanda Ngugi D."/>
            <person name="Goker M."/>
            <person name="Klenk H.P."/>
            <person name="Bajic V."/>
            <person name="Stingl U."/>
        </authorList>
    </citation>
    <scope>NUCLEOTIDE SEQUENCE [LARGE SCALE GENOMIC DNA]</scope>
    <source>
        <strain evidence="1">SCGC-AAA382C18</strain>
    </source>
</reference>
<organism evidence="1 2">
    <name type="scientific">candidate division MSBL1 archaeon SCGC-AAA382C18</name>
    <dbReference type="NCBI Taxonomy" id="1698281"/>
    <lineage>
        <taxon>Archaea</taxon>
        <taxon>Methanobacteriati</taxon>
        <taxon>Methanobacteriota</taxon>
        <taxon>candidate division MSBL1</taxon>
    </lineage>
</organism>
<dbReference type="AlphaFoldDB" id="A0A133VIV5"/>
<gene>
    <name evidence="1" type="ORF">AKJ52_02295</name>
</gene>
<evidence type="ECO:0000313" key="2">
    <source>
        <dbReference type="Proteomes" id="UP000070404"/>
    </source>
</evidence>
<name>A0A133VIV5_9EURY</name>
<sequence>MAIVFDAIFSTDEILFSLYTTFRQIHDESVPMPKKNADNDEWYSVAERLPKQVRIQILKVLLDDFYQKSIAEFCGVVPSAISHWVNREEYWPSARSSVHLLRLGAKLKPEKTKGIILEDVEEHLTKLREAGIPIQKVLKKMKT</sequence>
<comment type="caution">
    <text evidence="1">The sequence shown here is derived from an EMBL/GenBank/DDBJ whole genome shotgun (WGS) entry which is preliminary data.</text>
</comment>
<protein>
    <submittedName>
        <fullName evidence="1">Uncharacterized protein</fullName>
    </submittedName>
</protein>
<proteinExistence type="predicted"/>
<evidence type="ECO:0000313" key="1">
    <source>
        <dbReference type="EMBL" id="KXB06373.1"/>
    </source>
</evidence>